<dbReference type="SMART" id="SM00320">
    <property type="entry name" value="WD40"/>
    <property type="match status" value="8"/>
</dbReference>
<gene>
    <name evidence="4" type="ORF">V565_329860</name>
</gene>
<dbReference type="Pfam" id="PF00400">
    <property type="entry name" value="WD40"/>
    <property type="match status" value="6"/>
</dbReference>
<dbReference type="Gene3D" id="2.130.10.10">
    <property type="entry name" value="YVTN repeat-like/Quinoprotein amine dehydrogenase"/>
    <property type="match status" value="3"/>
</dbReference>
<dbReference type="SUPFAM" id="SSF50998">
    <property type="entry name" value="Quinoprotein alcohol dehydrogenase-like"/>
    <property type="match status" value="1"/>
</dbReference>
<dbReference type="PRINTS" id="PR00320">
    <property type="entry name" value="GPROTEINBRPT"/>
</dbReference>
<dbReference type="InterPro" id="IPR011047">
    <property type="entry name" value="Quinoprotein_ADH-like_sf"/>
</dbReference>
<keyword evidence="2" id="KW-0677">Repeat</keyword>
<evidence type="ECO:0000256" key="3">
    <source>
        <dbReference type="PROSITE-ProRule" id="PRU00221"/>
    </source>
</evidence>
<dbReference type="PANTHER" id="PTHR44129">
    <property type="entry name" value="WD REPEAT-CONTAINING PROTEIN POP1"/>
    <property type="match status" value="1"/>
</dbReference>
<dbReference type="AlphaFoldDB" id="A0A074S4G3"/>
<dbReference type="Pfam" id="PF07676">
    <property type="entry name" value="PD40"/>
    <property type="match status" value="1"/>
</dbReference>
<evidence type="ECO:0000313" key="5">
    <source>
        <dbReference type="Proteomes" id="UP000027456"/>
    </source>
</evidence>
<proteinExistence type="predicted"/>
<name>A0A074S4G3_9AGAM</name>
<dbReference type="InterPro" id="IPR020472">
    <property type="entry name" value="WD40_PAC1"/>
</dbReference>
<keyword evidence="5" id="KW-1185">Reference proteome</keyword>
<dbReference type="InterPro" id="IPR001680">
    <property type="entry name" value="WD40_rpt"/>
</dbReference>
<feature type="non-terminal residue" evidence="4">
    <location>
        <position position="1"/>
    </location>
</feature>
<dbReference type="InterPro" id="IPR011659">
    <property type="entry name" value="WD40"/>
</dbReference>
<dbReference type="HOGENOM" id="CLU_000288_57_32_1"/>
<feature type="repeat" description="WD" evidence="3">
    <location>
        <begin position="201"/>
        <end position="242"/>
    </location>
</feature>
<evidence type="ECO:0000256" key="2">
    <source>
        <dbReference type="ARBA" id="ARBA00022737"/>
    </source>
</evidence>
<evidence type="ECO:0000313" key="4">
    <source>
        <dbReference type="EMBL" id="KEP45017.1"/>
    </source>
</evidence>
<dbReference type="PROSITE" id="PS00678">
    <property type="entry name" value="WD_REPEATS_1"/>
    <property type="match status" value="1"/>
</dbReference>
<dbReference type="PROSITE" id="PS50294">
    <property type="entry name" value="WD_REPEATS_REGION"/>
    <property type="match status" value="2"/>
</dbReference>
<dbReference type="InterPro" id="IPR019775">
    <property type="entry name" value="WD40_repeat_CS"/>
</dbReference>
<dbReference type="Proteomes" id="UP000027456">
    <property type="component" value="Unassembled WGS sequence"/>
</dbReference>
<reference evidence="4 5" key="1">
    <citation type="submission" date="2013-12" db="EMBL/GenBank/DDBJ databases">
        <authorList>
            <person name="Cubeta M."/>
            <person name="Pakala S."/>
            <person name="Fedorova N."/>
            <person name="Thomas E."/>
            <person name="Dean R."/>
            <person name="Jabaji S."/>
            <person name="Neate S."/>
            <person name="Toda T."/>
            <person name="Tavantzis S."/>
            <person name="Vilgalys R."/>
            <person name="Bharathan N."/>
            <person name="Pakala S."/>
            <person name="Losada L.S."/>
            <person name="Zafar N."/>
            <person name="Nierman W."/>
        </authorList>
    </citation>
    <scope>NUCLEOTIDE SEQUENCE [LARGE SCALE GENOMIC DNA]</scope>
    <source>
        <strain evidence="4 5">123E</strain>
    </source>
</reference>
<feature type="repeat" description="WD" evidence="3">
    <location>
        <begin position="287"/>
        <end position="327"/>
    </location>
</feature>
<comment type="caution">
    <text evidence="4">The sequence shown here is derived from an EMBL/GenBank/DDBJ whole genome shotgun (WGS) entry which is preliminary data.</text>
</comment>
<dbReference type="OrthoDB" id="538223at2759"/>
<feature type="repeat" description="WD" evidence="3">
    <location>
        <begin position="380"/>
        <end position="414"/>
    </location>
</feature>
<dbReference type="PROSITE" id="PS50082">
    <property type="entry name" value="WD_REPEATS_2"/>
    <property type="match status" value="5"/>
</dbReference>
<sequence length="458" mass="48788">FSPSKLIHYVDDARSFVTSFAVNPTSQSTPHIYLSSLSLCPYASMVHQHYGKRSRGLLELKGSLMEVREGAPLAVWNVGLDITAFALSPDGTRVAIGCRDTAIYILSAYDGTTQIGPLQGHIDYVSSVAFSLDGGRVVAGSRDGITVWNAHNGIIIAGPFTGYLGLVDVSFSPDGQYIVSGGYDRIIRVRNARNGIPLWGSIDHGDVVYCVRISSNGALIAAPSSDYNIQLWNLEDGTPAGSPLTGHTGLVQCLAFTPCSTRLVSGSRDQTVRVWNISDGSLVTGPFEAHTNSIDSIAISPDGLRVASSDSSTVQVWKINDGTLVAGPFYGVTPSLRSMSYSPDGTRIIFSGSRCIYVRSVRDSMFPPPPPPPQDAVMQIGSVSFCPDNVHFLSGDVQCTIRVWDSSSGSFITSPNKAKFFPTPFCVSSPDGSLIVSRSESGDLQFVNTTDGSLVAGP</sequence>
<keyword evidence="1 3" id="KW-0853">WD repeat</keyword>
<organism evidence="4 5">
    <name type="scientific">Rhizoctonia solani 123E</name>
    <dbReference type="NCBI Taxonomy" id="1423351"/>
    <lineage>
        <taxon>Eukaryota</taxon>
        <taxon>Fungi</taxon>
        <taxon>Dikarya</taxon>
        <taxon>Basidiomycota</taxon>
        <taxon>Agaricomycotina</taxon>
        <taxon>Agaricomycetes</taxon>
        <taxon>Cantharellales</taxon>
        <taxon>Ceratobasidiaceae</taxon>
        <taxon>Rhizoctonia</taxon>
    </lineage>
</organism>
<feature type="repeat" description="WD" evidence="3">
    <location>
        <begin position="118"/>
        <end position="144"/>
    </location>
</feature>
<dbReference type="CDD" id="cd00200">
    <property type="entry name" value="WD40"/>
    <property type="match status" value="1"/>
</dbReference>
<dbReference type="EMBL" id="AZST01002367">
    <property type="protein sequence ID" value="KEP45017.1"/>
    <property type="molecule type" value="Genomic_DNA"/>
</dbReference>
<feature type="non-terminal residue" evidence="4">
    <location>
        <position position="458"/>
    </location>
</feature>
<protein>
    <submittedName>
        <fullName evidence="4">Vegetative incompatibility protein HET-E-1</fullName>
    </submittedName>
</protein>
<accession>A0A074S4G3</accession>
<dbReference type="STRING" id="1423351.A0A074S4G3"/>
<dbReference type="InterPro" id="IPR015943">
    <property type="entry name" value="WD40/YVTN_repeat-like_dom_sf"/>
</dbReference>
<evidence type="ECO:0000256" key="1">
    <source>
        <dbReference type="ARBA" id="ARBA00022574"/>
    </source>
</evidence>
<feature type="repeat" description="WD" evidence="3">
    <location>
        <begin position="244"/>
        <end position="285"/>
    </location>
</feature>
<dbReference type="InterPro" id="IPR050349">
    <property type="entry name" value="WD_LIS1/nudF_dynein_reg"/>
</dbReference>